<evidence type="ECO:0000256" key="1">
    <source>
        <dbReference type="ARBA" id="ARBA00005964"/>
    </source>
</evidence>
<comment type="similarity">
    <text evidence="1 3">Belongs to the type-B carboxylesterase/lipase family.</text>
</comment>
<dbReference type="PANTHER" id="PTHR11559">
    <property type="entry name" value="CARBOXYLESTERASE"/>
    <property type="match status" value="1"/>
</dbReference>
<dbReference type="InterPro" id="IPR019826">
    <property type="entry name" value="Carboxylesterase_B_AS"/>
</dbReference>
<gene>
    <name evidence="5" type="ORF">ABOZ73_08480</name>
</gene>
<evidence type="ECO:0000256" key="3">
    <source>
        <dbReference type="RuleBase" id="RU361235"/>
    </source>
</evidence>
<evidence type="ECO:0000313" key="5">
    <source>
        <dbReference type="EMBL" id="XDO98434.1"/>
    </source>
</evidence>
<evidence type="ECO:0000259" key="4">
    <source>
        <dbReference type="Pfam" id="PF00135"/>
    </source>
</evidence>
<dbReference type="SUPFAM" id="SSF53474">
    <property type="entry name" value="alpha/beta-Hydrolases"/>
    <property type="match status" value="1"/>
</dbReference>
<dbReference type="EMBL" id="CP158375">
    <property type="protein sequence ID" value="XDO98434.1"/>
    <property type="molecule type" value="Genomic_DNA"/>
</dbReference>
<protein>
    <recommendedName>
        <fullName evidence="3">Carboxylic ester hydrolase</fullName>
        <ecNumber evidence="3">3.1.1.-</ecNumber>
    </recommendedName>
</protein>
<dbReference type="RefSeq" id="WP_369062309.1">
    <property type="nucleotide sequence ID" value="NZ_CP158375.1"/>
</dbReference>
<keyword evidence="3" id="KW-0732">Signal</keyword>
<name>A0AB39KYV5_9CAUL</name>
<dbReference type="EC" id="3.1.1.-" evidence="3"/>
<sequence length="529" mass="57474">MPAYAPSRRLILGAAFAAAGAGLARAGDETLVETAQGRYRGRVENGVHVFKGMRYGASTQGAGRFMPPRPAEAFAGVRDALDYGDQAPQIPSALASTQAMSEDCLRINVWTPQAARTSRRPVMVWFHGGGFEAGSGASPVYDGTRMARRGDVVVCTINHRLNVLGFCDLSSADPDWARSGNVGYLDLIEALKWVRANIEAFGGDPDNVTIYGQSGGGRKVSVCFAGSEAPGLFHKGIVQSGSHLLVQTPDQAATLSDALMKTLSAATPRALQDVPLRDLIIAQRKVIGAAGYRFEPVMDGVSFSAHPFIPDAPRATAKVPMLVGTTQTELSNQLGRDPTIYGIDETQLAGRLMRFLPPGDVAEAITVFKTSAPQATPAELFFRITSWRSYIKNAVLMAERRDALNGADNPTWMYQLTWRSPAEGGRRLSQHTLDLPFMFDNVDKVPHLTGPQSDATRAMTQMMAEAWLAFAHTGDPNHPGLPSWRSYDLKRRSTMLFDVPAQLENDPFRVERQFMSRYEPVRATASDGA</sequence>
<feature type="domain" description="Carboxylesterase type B" evidence="4">
    <location>
        <begin position="29"/>
        <end position="505"/>
    </location>
</feature>
<proteinExistence type="inferred from homology"/>
<reference evidence="5" key="1">
    <citation type="submission" date="2024-06" db="EMBL/GenBank/DDBJ databases">
        <title>Caulobacter inopinatus, sp. nov.</title>
        <authorList>
            <person name="Donachie S.P."/>
        </authorList>
    </citation>
    <scope>NUCLEOTIDE SEQUENCE</scope>
    <source>
        <strain evidence="5">73W</strain>
    </source>
</reference>
<keyword evidence="2 3" id="KW-0378">Hydrolase</keyword>
<dbReference type="Gene3D" id="3.40.50.1820">
    <property type="entry name" value="alpha/beta hydrolase"/>
    <property type="match status" value="1"/>
</dbReference>
<accession>A0AB39KYV5</accession>
<dbReference type="Pfam" id="PF00135">
    <property type="entry name" value="COesterase"/>
    <property type="match status" value="1"/>
</dbReference>
<dbReference type="InterPro" id="IPR029058">
    <property type="entry name" value="AB_hydrolase_fold"/>
</dbReference>
<feature type="signal peptide" evidence="3">
    <location>
        <begin position="1"/>
        <end position="26"/>
    </location>
</feature>
<evidence type="ECO:0000256" key="2">
    <source>
        <dbReference type="ARBA" id="ARBA00022801"/>
    </source>
</evidence>
<dbReference type="GO" id="GO:0016787">
    <property type="term" value="F:hydrolase activity"/>
    <property type="evidence" value="ECO:0007669"/>
    <property type="project" value="UniProtKB-KW"/>
</dbReference>
<dbReference type="InterPro" id="IPR050309">
    <property type="entry name" value="Type-B_Carboxylest/Lipase"/>
</dbReference>
<feature type="chain" id="PRO_5044047811" description="Carboxylic ester hydrolase" evidence="3">
    <location>
        <begin position="27"/>
        <end position="529"/>
    </location>
</feature>
<dbReference type="PROSITE" id="PS00122">
    <property type="entry name" value="CARBOXYLESTERASE_B_1"/>
    <property type="match status" value="1"/>
</dbReference>
<dbReference type="AlphaFoldDB" id="A0AB39KYV5"/>
<organism evidence="5">
    <name type="scientific">Caulobacter sp. 73W</name>
    <dbReference type="NCBI Taxonomy" id="3161137"/>
    <lineage>
        <taxon>Bacteria</taxon>
        <taxon>Pseudomonadati</taxon>
        <taxon>Pseudomonadota</taxon>
        <taxon>Alphaproteobacteria</taxon>
        <taxon>Caulobacterales</taxon>
        <taxon>Caulobacteraceae</taxon>
        <taxon>Caulobacter</taxon>
    </lineage>
</organism>
<dbReference type="InterPro" id="IPR002018">
    <property type="entry name" value="CarbesteraseB"/>
</dbReference>